<name>A0A7J7J307_BUGNE</name>
<dbReference type="GO" id="GO:0008408">
    <property type="term" value="F:3'-5' exonuclease activity"/>
    <property type="evidence" value="ECO:0007669"/>
    <property type="project" value="InterPro"/>
</dbReference>
<dbReference type="PANTHER" id="PTHR46628">
    <property type="entry name" value="PIRNA BIOGENESIS PROTEIN EXD1"/>
    <property type="match status" value="1"/>
</dbReference>
<dbReference type="OrthoDB" id="26838at2759"/>
<feature type="compositionally biased region" description="Polar residues" evidence="1">
    <location>
        <begin position="512"/>
        <end position="529"/>
    </location>
</feature>
<comment type="caution">
    <text evidence="3">The sequence shown here is derived from an EMBL/GenBank/DDBJ whole genome shotgun (WGS) entry which is preliminary data.</text>
</comment>
<reference evidence="3" key="1">
    <citation type="submission" date="2020-06" db="EMBL/GenBank/DDBJ databases">
        <title>Draft genome of Bugula neritina, a colonial animal packing powerful symbionts and potential medicines.</title>
        <authorList>
            <person name="Rayko M."/>
        </authorList>
    </citation>
    <scope>NUCLEOTIDE SEQUENCE [LARGE SCALE GENOMIC DNA]</scope>
    <source>
        <strain evidence="3">Kwan_BN1</strain>
    </source>
</reference>
<dbReference type="EMBL" id="VXIV02003195">
    <property type="protein sequence ID" value="KAF6020041.1"/>
    <property type="molecule type" value="Genomic_DNA"/>
</dbReference>
<feature type="compositionally biased region" description="Polar residues" evidence="1">
    <location>
        <begin position="582"/>
        <end position="598"/>
    </location>
</feature>
<feature type="region of interest" description="Disordered" evidence="1">
    <location>
        <begin position="782"/>
        <end position="822"/>
    </location>
</feature>
<dbReference type="GO" id="GO:0003676">
    <property type="term" value="F:nucleic acid binding"/>
    <property type="evidence" value="ECO:0007669"/>
    <property type="project" value="InterPro"/>
</dbReference>
<dbReference type="Proteomes" id="UP000593567">
    <property type="component" value="Unassembled WGS sequence"/>
</dbReference>
<evidence type="ECO:0000313" key="4">
    <source>
        <dbReference type="Proteomes" id="UP000593567"/>
    </source>
</evidence>
<organism evidence="3 4">
    <name type="scientific">Bugula neritina</name>
    <name type="common">Brown bryozoan</name>
    <name type="synonym">Sertularia neritina</name>
    <dbReference type="NCBI Taxonomy" id="10212"/>
    <lineage>
        <taxon>Eukaryota</taxon>
        <taxon>Metazoa</taxon>
        <taxon>Spiralia</taxon>
        <taxon>Lophotrochozoa</taxon>
        <taxon>Bryozoa</taxon>
        <taxon>Gymnolaemata</taxon>
        <taxon>Cheilostomatida</taxon>
        <taxon>Flustrina</taxon>
        <taxon>Buguloidea</taxon>
        <taxon>Bugulidae</taxon>
        <taxon>Bugula</taxon>
    </lineage>
</organism>
<dbReference type="GO" id="GO:0034587">
    <property type="term" value="P:piRNA processing"/>
    <property type="evidence" value="ECO:0007669"/>
    <property type="project" value="TreeGrafter"/>
</dbReference>
<evidence type="ECO:0000256" key="1">
    <source>
        <dbReference type="SAM" id="MobiDB-lite"/>
    </source>
</evidence>
<evidence type="ECO:0000259" key="2">
    <source>
        <dbReference type="Pfam" id="PF01612"/>
    </source>
</evidence>
<feature type="compositionally biased region" description="Polar residues" evidence="1">
    <location>
        <begin position="612"/>
        <end position="625"/>
    </location>
</feature>
<feature type="domain" description="3'-5' exonuclease" evidence="2">
    <location>
        <begin position="184"/>
        <end position="304"/>
    </location>
</feature>
<proteinExistence type="predicted"/>
<dbReference type="Gene3D" id="3.30.420.10">
    <property type="entry name" value="Ribonuclease H-like superfamily/Ribonuclease H"/>
    <property type="match status" value="1"/>
</dbReference>
<protein>
    <submittedName>
        <fullName evidence="3">EXD1</fullName>
    </submittedName>
</protein>
<feature type="region of interest" description="Disordered" evidence="1">
    <location>
        <begin position="552"/>
        <end position="671"/>
    </location>
</feature>
<feature type="compositionally biased region" description="Polar residues" evidence="1">
    <location>
        <begin position="645"/>
        <end position="657"/>
    </location>
</feature>
<evidence type="ECO:0000313" key="3">
    <source>
        <dbReference type="EMBL" id="KAF6020041.1"/>
    </source>
</evidence>
<dbReference type="SUPFAM" id="SSF53098">
    <property type="entry name" value="Ribonuclease H-like"/>
    <property type="match status" value="1"/>
</dbReference>
<dbReference type="GO" id="GO:1990923">
    <property type="term" value="C:PET complex"/>
    <property type="evidence" value="ECO:0007669"/>
    <property type="project" value="TreeGrafter"/>
</dbReference>
<dbReference type="AlphaFoldDB" id="A0A7J7J307"/>
<dbReference type="InterPro" id="IPR012337">
    <property type="entry name" value="RNaseH-like_sf"/>
</dbReference>
<feature type="compositionally biased region" description="Low complexity" evidence="1">
    <location>
        <begin position="599"/>
        <end position="611"/>
    </location>
</feature>
<sequence length="822" mass="92511">MMAESIVGRLISHNHVDGKIALTKVTCITTGKQLPGNQIYFEDEIIPNSFLITDEVTNERIKVDKGTLKEKKSKSVEERGLKRQNSTVPTYSDVQKESFQLASFLKYLEKADDSSNLPSNMVTTNPYKCIGELVPREEWRKAVNRTRPTSYIIVTSLGEMFNEAIYRINSEEAIGVAFTGANIGRDGELFWIQISTSDVVYLFDVCAMGHSCISYGLGQIFSSQTVLKVTYDCRWMSDLLFHQYNVKILNVFDVQVASVLSYRALHGGDLPAYVKSLQSLVEQYLLVGHDEYHVYKIRQAFKDSEEQLWATRPLHSYLLDSLAKTVSYLVELKKPLLDEMMNDFYVAMNSYVSVIRDQSKTERELPQQEPYRLPAIFTHMQRRDRRTSQLLRHQDDSHIVNPEGFIETYDNPKELHYRRDSINHSRMKKQQCDVIPQAKKVVQKYVVPSHLLKDLPATQQKNSSSSSSERQSNIPASSPNRQSNMPARSPNRQSNIPASSPNGQLNIPARSPNRQSNISASSPNGQPNIPASKHKRILHSSSQFLSNQANDSLKDHLESPSSHYGAAFDPDTVGNKKELPTSVHSQNRASNATLSGLPSSSDIFSTSSTSSLADRNNPTFNNPTSRRPKSVGRGKSPFIFEKQRIIQTSGDSDSGVESGNKMFRPQTQPTRDRVGEVAGFQNFELMGTAPLCLDNTPEDFDIRSTNVRELQLLKENKLKRPPKKENILLKGLAFQNKEDIPVVRQLVCRDGSIEDMEGSVILNGPTNNWCTPHPNSHFNWDAPSSQSAQRICGTEQRPVPGSSVTVKDTAPKDEYSDIEWDD</sequence>
<dbReference type="InterPro" id="IPR052144">
    <property type="entry name" value="piRNA_biogenesis_EXD1"/>
</dbReference>
<gene>
    <name evidence="3" type="ORF">EB796_021634</name>
</gene>
<accession>A0A7J7J307</accession>
<dbReference type="InterPro" id="IPR036397">
    <property type="entry name" value="RNaseH_sf"/>
</dbReference>
<feature type="compositionally biased region" description="Polar residues" evidence="1">
    <location>
        <begin position="469"/>
        <end position="505"/>
    </location>
</feature>
<keyword evidence="4" id="KW-1185">Reference proteome</keyword>
<dbReference type="PANTHER" id="PTHR46628:SF1">
    <property type="entry name" value="PIRNA BIOGENESIS PROTEIN EXD1"/>
    <property type="match status" value="1"/>
</dbReference>
<dbReference type="Pfam" id="PF01612">
    <property type="entry name" value="DNA_pol_A_exo1"/>
    <property type="match status" value="1"/>
</dbReference>
<dbReference type="InterPro" id="IPR002562">
    <property type="entry name" value="3'-5'_exonuclease_dom"/>
</dbReference>
<feature type="region of interest" description="Disordered" evidence="1">
    <location>
        <begin position="453"/>
        <end position="532"/>
    </location>
</feature>